<dbReference type="SUPFAM" id="SSF103473">
    <property type="entry name" value="MFS general substrate transporter"/>
    <property type="match status" value="1"/>
</dbReference>
<accession>A0AAD5YDH5</accession>
<keyword evidence="4 6" id="KW-0472">Membrane</keyword>
<dbReference type="GO" id="GO:0022857">
    <property type="term" value="F:transmembrane transporter activity"/>
    <property type="evidence" value="ECO:0007669"/>
    <property type="project" value="InterPro"/>
</dbReference>
<evidence type="ECO:0000256" key="2">
    <source>
        <dbReference type="ARBA" id="ARBA00022692"/>
    </source>
</evidence>
<protein>
    <recommendedName>
        <fullName evidence="9">Major facilitator superfamily (MFS) profile domain-containing protein</fullName>
    </recommendedName>
</protein>
<evidence type="ECO:0000313" key="8">
    <source>
        <dbReference type="Proteomes" id="UP001212997"/>
    </source>
</evidence>
<feature type="transmembrane region" description="Helical" evidence="6">
    <location>
        <begin position="154"/>
        <end position="176"/>
    </location>
</feature>
<feature type="transmembrane region" description="Helical" evidence="6">
    <location>
        <begin position="125"/>
        <end position="142"/>
    </location>
</feature>
<dbReference type="PANTHER" id="PTHR23502">
    <property type="entry name" value="MAJOR FACILITATOR SUPERFAMILY"/>
    <property type="match status" value="1"/>
</dbReference>
<proteinExistence type="predicted"/>
<name>A0AAD5YDH5_9APHY</name>
<comment type="subcellular location">
    <subcellularLocation>
        <location evidence="1">Membrane</location>
        <topology evidence="1">Multi-pass membrane protein</topology>
    </subcellularLocation>
</comment>
<evidence type="ECO:0000256" key="3">
    <source>
        <dbReference type="ARBA" id="ARBA00022989"/>
    </source>
</evidence>
<evidence type="ECO:0000256" key="5">
    <source>
        <dbReference type="SAM" id="MobiDB-lite"/>
    </source>
</evidence>
<dbReference type="Proteomes" id="UP001212997">
    <property type="component" value="Unassembled WGS sequence"/>
</dbReference>
<dbReference type="InterPro" id="IPR011701">
    <property type="entry name" value="MFS"/>
</dbReference>
<feature type="transmembrane region" description="Helical" evidence="6">
    <location>
        <begin position="90"/>
        <end position="113"/>
    </location>
</feature>
<evidence type="ECO:0000313" key="7">
    <source>
        <dbReference type="EMBL" id="KAJ3476205.1"/>
    </source>
</evidence>
<dbReference type="Gene3D" id="1.20.1250.20">
    <property type="entry name" value="MFS general substrate transporter like domains"/>
    <property type="match status" value="1"/>
</dbReference>
<feature type="compositionally biased region" description="Basic and acidic residues" evidence="5">
    <location>
        <begin position="258"/>
        <end position="271"/>
    </location>
</feature>
<evidence type="ECO:0000256" key="4">
    <source>
        <dbReference type="ARBA" id="ARBA00023136"/>
    </source>
</evidence>
<dbReference type="PANTHER" id="PTHR23502:SF4">
    <property type="entry name" value="MAJOR FACILITATOR SUPERFAMILY (MFS) PROFILE DOMAIN-CONTAINING PROTEIN-RELATED"/>
    <property type="match status" value="1"/>
</dbReference>
<dbReference type="InterPro" id="IPR036259">
    <property type="entry name" value="MFS_trans_sf"/>
</dbReference>
<evidence type="ECO:0000256" key="1">
    <source>
        <dbReference type="ARBA" id="ARBA00004141"/>
    </source>
</evidence>
<comment type="caution">
    <text evidence="7">The sequence shown here is derived from an EMBL/GenBank/DDBJ whole genome shotgun (WGS) entry which is preliminary data.</text>
</comment>
<dbReference type="EMBL" id="JANAWD010000738">
    <property type="protein sequence ID" value="KAJ3476205.1"/>
    <property type="molecule type" value="Genomic_DNA"/>
</dbReference>
<feature type="transmembrane region" description="Helical" evidence="6">
    <location>
        <begin position="222"/>
        <end position="242"/>
    </location>
</feature>
<organism evidence="7 8">
    <name type="scientific">Meripilus lineatus</name>
    <dbReference type="NCBI Taxonomy" id="2056292"/>
    <lineage>
        <taxon>Eukaryota</taxon>
        <taxon>Fungi</taxon>
        <taxon>Dikarya</taxon>
        <taxon>Basidiomycota</taxon>
        <taxon>Agaricomycotina</taxon>
        <taxon>Agaricomycetes</taxon>
        <taxon>Polyporales</taxon>
        <taxon>Meripilaceae</taxon>
        <taxon>Meripilus</taxon>
    </lineage>
</organism>
<evidence type="ECO:0008006" key="9">
    <source>
        <dbReference type="Google" id="ProtNLM"/>
    </source>
</evidence>
<gene>
    <name evidence="7" type="ORF">NLI96_g11318</name>
</gene>
<keyword evidence="2 6" id="KW-0812">Transmembrane</keyword>
<keyword evidence="3 6" id="KW-1133">Transmembrane helix</keyword>
<dbReference type="Pfam" id="PF07690">
    <property type="entry name" value="MFS_1"/>
    <property type="match status" value="1"/>
</dbReference>
<dbReference type="GO" id="GO:0005886">
    <property type="term" value="C:plasma membrane"/>
    <property type="evidence" value="ECO:0007669"/>
    <property type="project" value="TreeGrafter"/>
</dbReference>
<dbReference type="AlphaFoldDB" id="A0AAD5YDH5"/>
<feature type="region of interest" description="Disordered" evidence="5">
    <location>
        <begin position="258"/>
        <end position="290"/>
    </location>
</feature>
<feature type="transmembrane region" description="Helical" evidence="6">
    <location>
        <begin position="313"/>
        <end position="331"/>
    </location>
</feature>
<sequence>MGWYLLDYPPRSAKTVMAFGILEDDHLSEVPGTGILSDHGVVHGNEIAINEAANLKRGTGRHAHIVLMPQPSDDPRDPLNWPTWKKEGCFWTLAFVASLDGALSPLVSAGYVVLAQQFDISVDDVTSTFGTILLGLATFMLFQGALAEKWGHRIVYLGSVFLMFISCIWCAASPSLGSIRASRVFQGFGMSAFQSLTANTIEQVYLGPLVCSYVIENLSWQWGFWIVSIPLGISVLLVFFLVPETTFHRLPATIADDKSSEQAEKASDAEKSPTSIGEAPAYDSSVTQPQRPSYRSELKIWNGSFSKQSFWRIFLRPIPFIFSPVALFLSAPPRSLPSNMGLPHLKSA</sequence>
<reference evidence="7" key="1">
    <citation type="submission" date="2022-07" db="EMBL/GenBank/DDBJ databases">
        <title>Genome Sequence of Physisporinus lineatus.</title>
        <authorList>
            <person name="Buettner E."/>
        </authorList>
    </citation>
    <scope>NUCLEOTIDE SEQUENCE</scope>
    <source>
        <strain evidence="7">VT162</strain>
    </source>
</reference>
<evidence type="ECO:0000256" key="6">
    <source>
        <dbReference type="SAM" id="Phobius"/>
    </source>
</evidence>
<keyword evidence="8" id="KW-1185">Reference proteome</keyword>